<feature type="compositionally biased region" description="Polar residues" evidence="2">
    <location>
        <begin position="327"/>
        <end position="339"/>
    </location>
</feature>
<sequence>MANLPSDEPQIILNSDTTRPMSIDLSLELERQLEAESLPNSPNPPRPQSLDTNVLANIVTQLRLSLAEITKERDTLAEKVTEAQTREEGMRETLEHVTDKCIRMENELEVVADQLRESKETIVMLRGKVEESRRALMRLQTEKRMSVASNLTLDLSRPPPTQTSLSGPPSSKRASFAPLTGSPAGRGGYNHRRISSVSDSAFLLTGPPNGEPSTWPPPSPMSQYIPEVPESNPTDRPGNNRRMSLLFGRGAATPPEPPSTDTDVVELRTQLRTMQRQLDDTKRDLIESQEAREASEQCVRALRTFISENNVGVASALRTGSPAAAPTTPSHSKQGSTASRWGFRLWTTSDADSPKSATPALTPISMQAPEPGSAVSSHSQAIPRKFGGLFNAKTSIPSNASPRPSYDPLHQEPMFNGSDTSSMADSTGPVSPVSEVPRTSVGKLDGKPITSGGDEVEITSLDHGQDIPVASTA</sequence>
<dbReference type="AlphaFoldDB" id="A0A4Q9PAT4"/>
<evidence type="ECO:0000256" key="1">
    <source>
        <dbReference type="SAM" id="Coils"/>
    </source>
</evidence>
<feature type="compositionally biased region" description="Polar residues" evidence="2">
    <location>
        <begin position="393"/>
        <end position="402"/>
    </location>
</feature>
<gene>
    <name evidence="3" type="ORF">BD310DRAFT_250054</name>
</gene>
<accession>A0A4Q9PAT4</accession>
<keyword evidence="1" id="KW-0175">Coiled coil</keyword>
<dbReference type="STRING" id="114155.A0A4Q9PAT4"/>
<feature type="region of interest" description="Disordered" evidence="2">
    <location>
        <begin position="393"/>
        <end position="473"/>
    </location>
</feature>
<feature type="compositionally biased region" description="Polar residues" evidence="2">
    <location>
        <begin position="417"/>
        <end position="429"/>
    </location>
</feature>
<protein>
    <submittedName>
        <fullName evidence="3">Uncharacterized protein</fullName>
    </submittedName>
</protein>
<proteinExistence type="predicted"/>
<feature type="compositionally biased region" description="Polar residues" evidence="2">
    <location>
        <begin position="162"/>
        <end position="173"/>
    </location>
</feature>
<reference evidence="3 4" key="1">
    <citation type="submission" date="2019-01" db="EMBL/GenBank/DDBJ databases">
        <title>Draft genome sequences of three monokaryotic isolates of the white-rot basidiomycete fungus Dichomitus squalens.</title>
        <authorList>
            <consortium name="DOE Joint Genome Institute"/>
            <person name="Lopez S.C."/>
            <person name="Andreopoulos B."/>
            <person name="Pangilinan J."/>
            <person name="Lipzen A."/>
            <person name="Riley R."/>
            <person name="Ahrendt S."/>
            <person name="Ng V."/>
            <person name="Barry K."/>
            <person name="Daum C."/>
            <person name="Grigoriev I.V."/>
            <person name="Hilden K.S."/>
            <person name="Makela M.R."/>
            <person name="de Vries R.P."/>
        </authorList>
    </citation>
    <scope>NUCLEOTIDE SEQUENCE [LARGE SCALE GENOMIC DNA]</scope>
    <source>
        <strain evidence="3 4">CBS 464.89</strain>
    </source>
</reference>
<keyword evidence="4" id="KW-1185">Reference proteome</keyword>
<dbReference type="OMA" id="LAHIVMQ"/>
<evidence type="ECO:0000313" key="4">
    <source>
        <dbReference type="Proteomes" id="UP000292082"/>
    </source>
</evidence>
<feature type="region of interest" description="Disordered" evidence="2">
    <location>
        <begin position="319"/>
        <end position="379"/>
    </location>
</feature>
<organism evidence="3 4">
    <name type="scientific">Dichomitus squalens</name>
    <dbReference type="NCBI Taxonomy" id="114155"/>
    <lineage>
        <taxon>Eukaryota</taxon>
        <taxon>Fungi</taxon>
        <taxon>Dikarya</taxon>
        <taxon>Basidiomycota</taxon>
        <taxon>Agaricomycotina</taxon>
        <taxon>Agaricomycetes</taxon>
        <taxon>Polyporales</taxon>
        <taxon>Polyporaceae</taxon>
        <taxon>Dichomitus</taxon>
    </lineage>
</organism>
<evidence type="ECO:0000313" key="3">
    <source>
        <dbReference type="EMBL" id="TBU60889.1"/>
    </source>
</evidence>
<feature type="region of interest" description="Disordered" evidence="2">
    <location>
        <begin position="151"/>
        <end position="192"/>
    </location>
</feature>
<feature type="coiled-coil region" evidence="1">
    <location>
        <begin position="264"/>
        <end position="291"/>
    </location>
</feature>
<feature type="coiled-coil region" evidence="1">
    <location>
        <begin position="59"/>
        <end position="142"/>
    </location>
</feature>
<evidence type="ECO:0000256" key="2">
    <source>
        <dbReference type="SAM" id="MobiDB-lite"/>
    </source>
</evidence>
<name>A0A4Q9PAT4_9APHY</name>
<dbReference type="EMBL" id="ML145101">
    <property type="protein sequence ID" value="TBU60889.1"/>
    <property type="molecule type" value="Genomic_DNA"/>
</dbReference>
<dbReference type="Proteomes" id="UP000292082">
    <property type="component" value="Unassembled WGS sequence"/>
</dbReference>